<protein>
    <submittedName>
        <fullName evidence="1">Uncharacterized protein</fullName>
    </submittedName>
</protein>
<sequence length="46" mass="5521">MYISVKYKVIILNNVNFIRIPKKNHIFVTLERECYAKCIEYSPLSK</sequence>
<comment type="caution">
    <text evidence="1">The sequence shown here is derived from an EMBL/GenBank/DDBJ whole genome shotgun (WGS) entry which is preliminary data.</text>
</comment>
<evidence type="ECO:0000313" key="1">
    <source>
        <dbReference type="EMBL" id="KAA6337182.1"/>
    </source>
</evidence>
<dbReference type="AlphaFoldDB" id="A0A5J4RUS5"/>
<proteinExistence type="predicted"/>
<name>A0A5J4RUS5_9ZZZZ</name>
<gene>
    <name evidence="1" type="ORF">EZS27_014706</name>
</gene>
<dbReference type="EMBL" id="SNRY01000722">
    <property type="protein sequence ID" value="KAA6337182.1"/>
    <property type="molecule type" value="Genomic_DNA"/>
</dbReference>
<organism evidence="1">
    <name type="scientific">termite gut metagenome</name>
    <dbReference type="NCBI Taxonomy" id="433724"/>
    <lineage>
        <taxon>unclassified sequences</taxon>
        <taxon>metagenomes</taxon>
        <taxon>organismal metagenomes</taxon>
    </lineage>
</organism>
<reference evidence="1" key="1">
    <citation type="submission" date="2019-03" db="EMBL/GenBank/DDBJ databases">
        <title>Single cell metagenomics reveals metabolic interactions within the superorganism composed of flagellate Streblomastix strix and complex community of Bacteroidetes bacteria on its surface.</title>
        <authorList>
            <person name="Treitli S.C."/>
            <person name="Kolisko M."/>
            <person name="Husnik F."/>
            <person name="Keeling P."/>
            <person name="Hampl V."/>
        </authorList>
    </citation>
    <scope>NUCLEOTIDE SEQUENCE</scope>
    <source>
        <strain evidence="1">STM</strain>
    </source>
</reference>
<accession>A0A5J4RUS5</accession>